<keyword evidence="1" id="KW-0732">Signal</keyword>
<evidence type="ECO:0000259" key="2">
    <source>
        <dbReference type="Pfam" id="PF01433"/>
    </source>
</evidence>
<feature type="signal peptide" evidence="1">
    <location>
        <begin position="1"/>
        <end position="27"/>
    </location>
</feature>
<name>A0A1T5P839_9BACT</name>
<reference evidence="3 4" key="1">
    <citation type="submission" date="2017-02" db="EMBL/GenBank/DDBJ databases">
        <authorList>
            <person name="Peterson S.W."/>
        </authorList>
    </citation>
    <scope>NUCLEOTIDE SEQUENCE [LARGE SCALE GENOMIC DNA]</scope>
    <source>
        <strain evidence="3 4">DSM 18108</strain>
    </source>
</reference>
<dbReference type="Gene3D" id="1.10.390.10">
    <property type="entry name" value="Neutral Protease Domain 2"/>
    <property type="match status" value="1"/>
</dbReference>
<dbReference type="Pfam" id="PF01433">
    <property type="entry name" value="Peptidase_M1"/>
    <property type="match status" value="1"/>
</dbReference>
<dbReference type="GO" id="GO:0008237">
    <property type="term" value="F:metallopeptidase activity"/>
    <property type="evidence" value="ECO:0007669"/>
    <property type="project" value="InterPro"/>
</dbReference>
<dbReference type="AlphaFoldDB" id="A0A1T5P839"/>
<proteinExistence type="predicted"/>
<dbReference type="InterPro" id="IPR014782">
    <property type="entry name" value="Peptidase_M1_dom"/>
</dbReference>
<evidence type="ECO:0000313" key="3">
    <source>
        <dbReference type="EMBL" id="SKD08842.1"/>
    </source>
</evidence>
<organism evidence="3 4">
    <name type="scientific">Chitinophaga ginsengisegetis</name>
    <dbReference type="NCBI Taxonomy" id="393003"/>
    <lineage>
        <taxon>Bacteria</taxon>
        <taxon>Pseudomonadati</taxon>
        <taxon>Bacteroidota</taxon>
        <taxon>Chitinophagia</taxon>
        <taxon>Chitinophagales</taxon>
        <taxon>Chitinophagaceae</taxon>
        <taxon>Chitinophaga</taxon>
    </lineage>
</organism>
<evidence type="ECO:0000256" key="1">
    <source>
        <dbReference type="SAM" id="SignalP"/>
    </source>
</evidence>
<dbReference type="CDD" id="cd09604">
    <property type="entry name" value="M1_APN_like"/>
    <property type="match status" value="1"/>
</dbReference>
<feature type="domain" description="Peptidase M1 membrane alanine aminopeptidase" evidence="2">
    <location>
        <begin position="380"/>
        <end position="531"/>
    </location>
</feature>
<sequence length="627" mass="71303">MPPLLYSFMRKYCILWLLLAAFQQATAQAPLYMPLTIKKAYNNQTRSYSGAPGARYWQNKAGYDIKVAFNPATNEVSGSEQIGYTNNSPDTLRAVNFKLFPNLFQKGAVRNMAVSPEDLTNGVVIKNMKVNGEAKPLPVTIRGTNMPVSIPDLYPGQSVQFNLDFSYTLNENTHIRTGVVDSGAYFIAYFFPRIAVYDDINGWDQIPYMGTQEFYNDFSDFRVAITVPGNYQVWATGDLKNTAAVYNDKYVQRIAAAEKSNDIIAVIDSTDMREGNITRRRGANTWQYEAANVTDFAFAISNHYCWNATSVEVDAATKRRTRVDVAFNPAHADFFDVVHYARATVDKMSHHFPKWPFPYSHETVFDGLDQMEYPMMVNDNPLADKAQTIELTDHEIFHTLFPFYMGTNETQYAWMDEGWATIGEWIISPLIDSSIVDDYGMLPYNYIAGKQADLPIMTPSNQTTDAYVTNSYPKPALGYLYVKDMLGDTLFLKALHYYMSQWNGKHPQPYDFFYCMNTGAGRNMDWFWKSWFFDNGFPDLGITRVTQKGKQGTIEITSTGNKPVPVDVTIYFDDNSTAKLHRSITVWEKGNKTISLLFSSPKKIKKVTLGSTWAADINQRDNTYEVK</sequence>
<dbReference type="SUPFAM" id="SSF55486">
    <property type="entry name" value="Metalloproteases ('zincins'), catalytic domain"/>
    <property type="match status" value="1"/>
</dbReference>
<feature type="chain" id="PRO_5011984520" description="Peptidase M1 membrane alanine aminopeptidase domain-containing protein" evidence="1">
    <location>
        <begin position="28"/>
        <end position="627"/>
    </location>
</feature>
<accession>A0A1T5P839</accession>
<keyword evidence="4" id="KW-1185">Reference proteome</keyword>
<dbReference type="EMBL" id="FUZZ01000004">
    <property type="protein sequence ID" value="SKD08842.1"/>
    <property type="molecule type" value="Genomic_DNA"/>
</dbReference>
<dbReference type="Proteomes" id="UP000190166">
    <property type="component" value="Unassembled WGS sequence"/>
</dbReference>
<dbReference type="GO" id="GO:0008270">
    <property type="term" value="F:zinc ion binding"/>
    <property type="evidence" value="ECO:0007669"/>
    <property type="project" value="InterPro"/>
</dbReference>
<protein>
    <recommendedName>
        <fullName evidence="2">Peptidase M1 membrane alanine aminopeptidase domain-containing protein</fullName>
    </recommendedName>
</protein>
<dbReference type="STRING" id="393003.SAMN05660461_4719"/>
<dbReference type="InterPro" id="IPR027268">
    <property type="entry name" value="Peptidase_M4/M1_CTD_sf"/>
</dbReference>
<gene>
    <name evidence="3" type="ORF">SAMN05660461_4719</name>
</gene>
<evidence type="ECO:0000313" key="4">
    <source>
        <dbReference type="Proteomes" id="UP000190166"/>
    </source>
</evidence>